<accession>A0A426UA47</accession>
<evidence type="ECO:0000256" key="1">
    <source>
        <dbReference type="SAM" id="Phobius"/>
    </source>
</evidence>
<gene>
    <name evidence="2" type="ORF">EI684_01570</name>
</gene>
<proteinExistence type="predicted"/>
<protein>
    <submittedName>
        <fullName evidence="2">Uncharacterized protein</fullName>
    </submittedName>
</protein>
<comment type="caution">
    <text evidence="2">The sequence shown here is derived from an EMBL/GenBank/DDBJ whole genome shotgun (WGS) entry which is preliminary data.</text>
</comment>
<dbReference type="Proteomes" id="UP000280307">
    <property type="component" value="Unassembled WGS sequence"/>
</dbReference>
<sequence length="454" mass="50382">MRKKPADAYAYLNDGTRVTLYHRQKLERISQDQAEESEQLDAAIGSSEALLTSLGMTLPERLQQPLRQSVEVQPIVLERWETILAEAKAATPEQVDYRTLLTPAEIDSVLKKHALIGNESSCFRSLNRFDFALAVATGVIAGMLDIFLVGIPAHPGFLGGSRSEGGWLSNVVKEKFGNLFPENVIKDLEKAYSVPFDPSTNAYLQSNVSGLGPTTHRFQSPGHDLLLGFIFGVRDILTGEFSAISKNGQLIIQQVADPLLQGERLFIRILEALRIELGHLASDVATPLGLPAPLMPLLLFLQFGKIGDKQYTIGEVARQMYRSGYDFRHFLAGSIPVIVTEIIIRLGNFIELMNNGAVYSEMSSSKLQRQLLIAHCVATLINAGKVYVTQNPLSINWAQTLVFIQYAIPELTSLLHKEALRSQLVEEEILNGYHNINNDLSILIQNQEDRSFVV</sequence>
<name>A0A426UA47_9CHLR</name>
<reference evidence="2 3" key="1">
    <citation type="submission" date="2018-12" db="EMBL/GenBank/DDBJ databases">
        <title>Genome Sequence of Candidatus Viridilinea halotolerans isolated from saline sulfide-rich spring.</title>
        <authorList>
            <person name="Grouzdev D.S."/>
            <person name="Burganskaya E.I."/>
            <person name="Krutkina M.S."/>
            <person name="Sukhacheva M.V."/>
            <person name="Gorlenko V.M."/>
        </authorList>
    </citation>
    <scope>NUCLEOTIDE SEQUENCE [LARGE SCALE GENOMIC DNA]</scope>
    <source>
        <strain evidence="2">Chok-6</strain>
    </source>
</reference>
<organism evidence="2 3">
    <name type="scientific">Candidatus Viridilinea halotolerans</name>
    <dbReference type="NCBI Taxonomy" id="2491704"/>
    <lineage>
        <taxon>Bacteria</taxon>
        <taxon>Bacillati</taxon>
        <taxon>Chloroflexota</taxon>
        <taxon>Chloroflexia</taxon>
        <taxon>Chloroflexales</taxon>
        <taxon>Chloroflexineae</taxon>
        <taxon>Oscillochloridaceae</taxon>
        <taxon>Candidatus Viridilinea</taxon>
    </lineage>
</organism>
<keyword evidence="1" id="KW-0812">Transmembrane</keyword>
<feature type="transmembrane region" description="Helical" evidence="1">
    <location>
        <begin position="131"/>
        <end position="153"/>
    </location>
</feature>
<keyword evidence="1" id="KW-0472">Membrane</keyword>
<evidence type="ECO:0000313" key="3">
    <source>
        <dbReference type="Proteomes" id="UP000280307"/>
    </source>
</evidence>
<evidence type="ECO:0000313" key="2">
    <source>
        <dbReference type="EMBL" id="RRR77369.1"/>
    </source>
</evidence>
<keyword evidence="1" id="KW-1133">Transmembrane helix</keyword>
<dbReference type="AlphaFoldDB" id="A0A426UA47"/>
<dbReference type="EMBL" id="RSAS01000067">
    <property type="protein sequence ID" value="RRR77369.1"/>
    <property type="molecule type" value="Genomic_DNA"/>
</dbReference>